<accession>A0AAD8NEH7</accession>
<dbReference type="GO" id="GO:0016020">
    <property type="term" value="C:membrane"/>
    <property type="evidence" value="ECO:0007669"/>
    <property type="project" value="UniProtKB-SubCell"/>
</dbReference>
<keyword evidence="4" id="KW-0636">Prenylation</keyword>
<organism evidence="7 8">
    <name type="scientific">Heracleum sosnowskyi</name>
    <dbReference type="NCBI Taxonomy" id="360622"/>
    <lineage>
        <taxon>Eukaryota</taxon>
        <taxon>Viridiplantae</taxon>
        <taxon>Streptophyta</taxon>
        <taxon>Embryophyta</taxon>
        <taxon>Tracheophyta</taxon>
        <taxon>Spermatophyta</taxon>
        <taxon>Magnoliopsida</taxon>
        <taxon>eudicotyledons</taxon>
        <taxon>Gunneridae</taxon>
        <taxon>Pentapetalae</taxon>
        <taxon>asterids</taxon>
        <taxon>campanulids</taxon>
        <taxon>Apiales</taxon>
        <taxon>Apiaceae</taxon>
        <taxon>Apioideae</taxon>
        <taxon>apioid superclade</taxon>
        <taxon>Tordylieae</taxon>
        <taxon>Tordyliinae</taxon>
        <taxon>Heracleum</taxon>
    </lineage>
</organism>
<dbReference type="PANTHER" id="PTHR45868">
    <property type="entry name" value="HEAVY METAL-ASSOCIATED ISOPRENYLATED PLANT PROTEIN 33-RELATED"/>
    <property type="match status" value="1"/>
</dbReference>
<dbReference type="EMBL" id="JAUIZM010000001">
    <property type="protein sequence ID" value="KAK1405226.1"/>
    <property type="molecule type" value="Genomic_DNA"/>
</dbReference>
<sequence>MGCVLKISPNCEACKMKVVEIVGSICGLYNISIDAERGIADISGQVDPNMLLYALGKAGQHAELLRVKLQHPSLRYNHNSHHYYGAHGLGMTDMYGYGGHYHQPYPIHDPYWYSRNIQDPYHYPHHANYHRHHHANYHRRYPYRSTSSFGFAPIRNGCCHRVY</sequence>
<dbReference type="AlphaFoldDB" id="A0AAD8NEH7"/>
<keyword evidence="3" id="KW-0479">Metal-binding</keyword>
<dbReference type="GO" id="GO:0009626">
    <property type="term" value="P:plant-type hypersensitive response"/>
    <property type="evidence" value="ECO:0007669"/>
    <property type="project" value="UniProtKB-KW"/>
</dbReference>
<dbReference type="InterPro" id="IPR036163">
    <property type="entry name" value="HMA_dom_sf"/>
</dbReference>
<protein>
    <submittedName>
        <fullName evidence="7">Heavy metal-associated isoprenylated plant protein 33-like</fullName>
    </submittedName>
</protein>
<dbReference type="PANTHER" id="PTHR45868:SF63">
    <property type="entry name" value="HMA DOMAIN-CONTAINING PROTEIN"/>
    <property type="match status" value="1"/>
</dbReference>
<comment type="similarity">
    <text evidence="5">Belongs to the HIPP family.</text>
</comment>
<keyword evidence="8" id="KW-1185">Reference proteome</keyword>
<dbReference type="GO" id="GO:0046872">
    <property type="term" value="F:metal ion binding"/>
    <property type="evidence" value="ECO:0007669"/>
    <property type="project" value="UniProtKB-KW"/>
</dbReference>
<dbReference type="PROSITE" id="PS50846">
    <property type="entry name" value="HMA_2"/>
    <property type="match status" value="1"/>
</dbReference>
<feature type="domain" description="HMA" evidence="6">
    <location>
        <begin position="1"/>
        <end position="63"/>
    </location>
</feature>
<evidence type="ECO:0000313" key="8">
    <source>
        <dbReference type="Proteomes" id="UP001237642"/>
    </source>
</evidence>
<evidence type="ECO:0000256" key="5">
    <source>
        <dbReference type="ARBA" id="ARBA00024045"/>
    </source>
</evidence>
<reference evidence="7" key="2">
    <citation type="submission" date="2023-05" db="EMBL/GenBank/DDBJ databases">
        <authorList>
            <person name="Schelkunov M.I."/>
        </authorList>
    </citation>
    <scope>NUCLEOTIDE SEQUENCE</scope>
    <source>
        <strain evidence="7">Hsosn_3</strain>
        <tissue evidence="7">Leaf</tissue>
    </source>
</reference>
<dbReference type="SUPFAM" id="SSF55008">
    <property type="entry name" value="HMA, heavy metal-associated domain"/>
    <property type="match status" value="1"/>
</dbReference>
<comment type="subcellular location">
    <subcellularLocation>
        <location evidence="1">Membrane</location>
        <topology evidence="1">Peripheral membrane protein</topology>
    </subcellularLocation>
</comment>
<dbReference type="Gene3D" id="3.30.70.100">
    <property type="match status" value="1"/>
</dbReference>
<proteinExistence type="inferred from homology"/>
<dbReference type="Proteomes" id="UP001237642">
    <property type="component" value="Unassembled WGS sequence"/>
</dbReference>
<evidence type="ECO:0000256" key="1">
    <source>
        <dbReference type="ARBA" id="ARBA00004170"/>
    </source>
</evidence>
<dbReference type="InterPro" id="IPR006121">
    <property type="entry name" value="HMA_dom"/>
</dbReference>
<evidence type="ECO:0000259" key="6">
    <source>
        <dbReference type="PROSITE" id="PS50846"/>
    </source>
</evidence>
<evidence type="ECO:0000313" key="7">
    <source>
        <dbReference type="EMBL" id="KAK1405226.1"/>
    </source>
</evidence>
<name>A0AAD8NEH7_9APIA</name>
<keyword evidence="4" id="KW-0449">Lipoprotein</keyword>
<evidence type="ECO:0000256" key="2">
    <source>
        <dbReference type="ARBA" id="ARBA00022481"/>
    </source>
</evidence>
<evidence type="ECO:0000256" key="4">
    <source>
        <dbReference type="ARBA" id="ARBA00023289"/>
    </source>
</evidence>
<evidence type="ECO:0000256" key="3">
    <source>
        <dbReference type="ARBA" id="ARBA00022723"/>
    </source>
</evidence>
<keyword evidence="2" id="KW-0488">Methylation</keyword>
<gene>
    <name evidence="7" type="ORF">POM88_004831</name>
</gene>
<comment type="caution">
    <text evidence="7">The sequence shown here is derived from an EMBL/GenBank/DDBJ whole genome shotgun (WGS) entry which is preliminary data.</text>
</comment>
<reference evidence="7" key="1">
    <citation type="submission" date="2023-02" db="EMBL/GenBank/DDBJ databases">
        <title>Genome of toxic invasive species Heracleum sosnowskyi carries increased number of genes despite the absence of recent whole-genome duplications.</title>
        <authorList>
            <person name="Schelkunov M."/>
            <person name="Shtratnikova V."/>
            <person name="Makarenko M."/>
            <person name="Klepikova A."/>
            <person name="Omelchenko D."/>
            <person name="Novikova G."/>
            <person name="Obukhova E."/>
            <person name="Bogdanov V."/>
            <person name="Penin A."/>
            <person name="Logacheva M."/>
        </authorList>
    </citation>
    <scope>NUCLEOTIDE SEQUENCE</scope>
    <source>
        <strain evidence="7">Hsosn_3</strain>
        <tissue evidence="7">Leaf</tissue>
    </source>
</reference>